<reference evidence="2 3" key="1">
    <citation type="journal article" date="2018" name="BMC Genomics">
        <title>Genomic comparison of Trypanosoma conorhini and Trypanosoma rangeli to Trypanosoma cruzi strains of high and low virulence.</title>
        <authorList>
            <person name="Bradwell K.R."/>
            <person name="Koparde V.N."/>
            <person name="Matveyev A.V."/>
            <person name="Serrano M.G."/>
            <person name="Alves J.M."/>
            <person name="Parikh H."/>
            <person name="Huang B."/>
            <person name="Lee V."/>
            <person name="Espinosa-Alvarez O."/>
            <person name="Ortiz P.A."/>
            <person name="Costa-Martins A.G."/>
            <person name="Teixeira M.M."/>
            <person name="Buck G.A."/>
        </authorList>
    </citation>
    <scope>NUCLEOTIDE SEQUENCE [LARGE SCALE GENOMIC DNA]</scope>
    <source>
        <strain evidence="2 3">025E</strain>
    </source>
</reference>
<proteinExistence type="predicted"/>
<keyword evidence="3" id="KW-1185">Reference proteome</keyword>
<feature type="compositionally biased region" description="Gly residues" evidence="1">
    <location>
        <begin position="86"/>
        <end position="101"/>
    </location>
</feature>
<feature type="compositionally biased region" description="Low complexity" evidence="1">
    <location>
        <begin position="33"/>
        <end position="51"/>
    </location>
</feature>
<dbReference type="Proteomes" id="UP000284403">
    <property type="component" value="Unassembled WGS sequence"/>
</dbReference>
<sequence length="237" mass="22759">NVSLINPVSLENWWKKHVGEETPSPVEVPPPQVKEGPQANVAGTVAAGATPTVPPPAPALVGGGAAGQDGNAVRPGAAVAGATGTENGGGGGGAGGSGAAAGGKEEVAQTQSGPQDPTRGEASRPGETTSALPSNGATAGPRTGSPPAEDPAALGSPASPEATAVPAVPAVPEGSVKGKEASGPAAAFSGTANSSARERTAGGADSSGVITAWVQAPLCCCCRWLCPRSYEMVCAEE</sequence>
<feature type="non-terminal residue" evidence="2">
    <location>
        <position position="1"/>
    </location>
</feature>
<evidence type="ECO:0000313" key="3">
    <source>
        <dbReference type="Proteomes" id="UP000284403"/>
    </source>
</evidence>
<dbReference type="AlphaFoldDB" id="A0A3R7L2D5"/>
<dbReference type="GeneID" id="40317634"/>
<dbReference type="RefSeq" id="XP_029228940.1">
    <property type="nucleotide sequence ID" value="XM_029370936.1"/>
</dbReference>
<organism evidence="2 3">
    <name type="scientific">Trypanosoma conorhini</name>
    <dbReference type="NCBI Taxonomy" id="83891"/>
    <lineage>
        <taxon>Eukaryota</taxon>
        <taxon>Discoba</taxon>
        <taxon>Euglenozoa</taxon>
        <taxon>Kinetoplastea</taxon>
        <taxon>Metakinetoplastina</taxon>
        <taxon>Trypanosomatida</taxon>
        <taxon>Trypanosomatidae</taxon>
        <taxon>Trypanosoma</taxon>
    </lineage>
</organism>
<comment type="caution">
    <text evidence="2">The sequence shown here is derived from an EMBL/GenBank/DDBJ whole genome shotgun (WGS) entry which is preliminary data.</text>
</comment>
<dbReference type="EMBL" id="MKKU01000197">
    <property type="protein sequence ID" value="RNF19708.1"/>
    <property type="molecule type" value="Genomic_DNA"/>
</dbReference>
<evidence type="ECO:0000313" key="2">
    <source>
        <dbReference type="EMBL" id="RNF19708.1"/>
    </source>
</evidence>
<protein>
    <submittedName>
        <fullName evidence="2">Uncharacterized protein</fullName>
    </submittedName>
</protein>
<feature type="compositionally biased region" description="Low complexity" evidence="1">
    <location>
        <begin position="156"/>
        <end position="173"/>
    </location>
</feature>
<feature type="region of interest" description="Disordered" evidence="1">
    <location>
        <begin position="20"/>
        <end position="203"/>
    </location>
</feature>
<accession>A0A3R7L2D5</accession>
<evidence type="ECO:0000256" key="1">
    <source>
        <dbReference type="SAM" id="MobiDB-lite"/>
    </source>
</evidence>
<name>A0A3R7L2D5_9TRYP</name>
<gene>
    <name evidence="2" type="ORF">Tco025E_04023</name>
</gene>
<feature type="compositionally biased region" description="Polar residues" evidence="1">
    <location>
        <begin position="126"/>
        <end position="137"/>
    </location>
</feature>
<feature type="compositionally biased region" description="Low complexity" evidence="1">
    <location>
        <begin position="70"/>
        <end position="85"/>
    </location>
</feature>